<evidence type="ECO:0000313" key="2">
    <source>
        <dbReference type="EMBL" id="KLO05076.1"/>
    </source>
</evidence>
<organism evidence="3 4">
    <name type="scientific">Schizopora paradoxa</name>
    <dbReference type="NCBI Taxonomy" id="27342"/>
    <lineage>
        <taxon>Eukaryota</taxon>
        <taxon>Fungi</taxon>
        <taxon>Dikarya</taxon>
        <taxon>Basidiomycota</taxon>
        <taxon>Agaricomycotina</taxon>
        <taxon>Agaricomycetes</taxon>
        <taxon>Hymenochaetales</taxon>
        <taxon>Schizoporaceae</taxon>
        <taxon>Schizopora</taxon>
    </lineage>
</organism>
<keyword evidence="1" id="KW-0812">Transmembrane</keyword>
<gene>
    <name evidence="3" type="ORF">SCHPADRAFT_737381</name>
    <name evidence="2" type="ORF">SCHPADRAFT_737743</name>
</gene>
<keyword evidence="1" id="KW-1133">Transmembrane helix</keyword>
<dbReference type="OrthoDB" id="3243505at2759"/>
<proteinExistence type="predicted"/>
<dbReference type="Proteomes" id="UP000053477">
    <property type="component" value="Unassembled WGS sequence"/>
</dbReference>
<evidence type="ECO:0000313" key="3">
    <source>
        <dbReference type="EMBL" id="KLO05087.1"/>
    </source>
</evidence>
<dbReference type="AlphaFoldDB" id="A0A0H2R1A1"/>
<evidence type="ECO:0000256" key="1">
    <source>
        <dbReference type="SAM" id="Phobius"/>
    </source>
</evidence>
<reference evidence="3 4" key="1">
    <citation type="submission" date="2015-04" db="EMBL/GenBank/DDBJ databases">
        <title>Complete genome sequence of Schizopora paradoxa KUC8140, a cosmopolitan wood degrader in East Asia.</title>
        <authorList>
            <consortium name="DOE Joint Genome Institute"/>
            <person name="Min B."/>
            <person name="Park H."/>
            <person name="Jang Y."/>
            <person name="Kim J.-J."/>
            <person name="Kim K.H."/>
            <person name="Pangilinan J."/>
            <person name="Lipzen A."/>
            <person name="Riley R."/>
            <person name="Grigoriev I.V."/>
            <person name="Spatafora J.W."/>
            <person name="Choi I.-G."/>
        </authorList>
    </citation>
    <scope>NUCLEOTIDE SEQUENCE [LARGE SCALE GENOMIC DNA]</scope>
    <source>
        <strain evidence="3 4">KUC8140</strain>
    </source>
</reference>
<accession>A0A0H2R1A1</accession>
<keyword evidence="1" id="KW-0472">Membrane</keyword>
<dbReference type="EMBL" id="KQ086368">
    <property type="protein sequence ID" value="KLO05076.1"/>
    <property type="molecule type" value="Genomic_DNA"/>
</dbReference>
<name>A0A0H2R1A1_9AGAM</name>
<sequence>MSSSSHSSVDISLLSFSLSTWLEGSAELRRALIHFPRGIPTRLGRHDVEEEDVFLGSHRAAQFVNRYVPWFTSPKRDLDDSERFFMSVLDVSTAFVVLRLLGSTQLVPLLFDPLSAIIPLRNKLASSSIKWSQVIATTFLLTAFHEAERVSVSTFVAWLRSRRKVPLSEDFKNIIIRGDEQTPRDDEDEDEVNSCIICAGEGTEPTNTNTLSDSISSLSSLSTHPNNTSSGPLEEFCVHAPQKHPMHRACFLAWKDACWEDRTRAPAAPPVVALACDDESVPVPGTQQWARALAILRAAMFAPMQHVAFAPVGPDDWVGQPLSNIPLGQSLFTLHTDGNEQEGRVPRESGAAKKEVGPLATMVSKWPSCPACRSVVKMTFATLPPPRKGRPTSIHGILVEKYPSIRWAFKWVQMWNELVTGRTIFAKTISQMAFVLLLVYAMRIKRASNGRGFMLTRSLLPFAHIVSL</sequence>
<keyword evidence="4" id="KW-1185">Reference proteome</keyword>
<protein>
    <submittedName>
        <fullName evidence="3">Uncharacterized protein</fullName>
    </submittedName>
</protein>
<feature type="transmembrane region" description="Helical" evidence="1">
    <location>
        <begin position="424"/>
        <end position="442"/>
    </location>
</feature>
<dbReference type="EMBL" id="KQ086366">
    <property type="protein sequence ID" value="KLO05087.1"/>
    <property type="molecule type" value="Genomic_DNA"/>
</dbReference>
<evidence type="ECO:0000313" key="4">
    <source>
        <dbReference type="Proteomes" id="UP000053477"/>
    </source>
</evidence>